<dbReference type="InterPro" id="IPR047141">
    <property type="entry name" value="Stealth"/>
</dbReference>
<evidence type="ECO:0000256" key="2">
    <source>
        <dbReference type="ARBA" id="ARBA00008842"/>
    </source>
</evidence>
<feature type="domain" description="Stealth protein CR3 conserved region 3" evidence="8">
    <location>
        <begin position="718"/>
        <end position="769"/>
    </location>
</feature>
<feature type="domain" description="Stealth protein CR1 conserved region 1" evidence="7">
    <location>
        <begin position="478"/>
        <end position="499"/>
    </location>
</feature>
<dbReference type="Gene3D" id="2.40.160.120">
    <property type="match status" value="1"/>
</dbReference>
<dbReference type="Proteomes" id="UP000696485">
    <property type="component" value="Unassembled WGS sequence"/>
</dbReference>
<dbReference type="Pfam" id="PF11380">
    <property type="entry name" value="Stealth_CR2"/>
    <property type="match status" value="1"/>
</dbReference>
<accession>A0A9P5SJT0</accession>
<dbReference type="Pfam" id="PF17102">
    <property type="entry name" value="Stealth_CR3"/>
    <property type="match status" value="1"/>
</dbReference>
<evidence type="ECO:0000256" key="3">
    <source>
        <dbReference type="ARBA" id="ARBA00022679"/>
    </source>
</evidence>
<dbReference type="GO" id="GO:0005794">
    <property type="term" value="C:Golgi apparatus"/>
    <property type="evidence" value="ECO:0007669"/>
    <property type="project" value="TreeGrafter"/>
</dbReference>
<evidence type="ECO:0000259" key="6">
    <source>
        <dbReference type="Pfam" id="PF11380"/>
    </source>
</evidence>
<dbReference type="InterPro" id="IPR031356">
    <property type="entry name" value="Stealth_CR4"/>
</dbReference>
<name>A0A9P5SJT0_9FUNG</name>
<evidence type="ECO:0000313" key="11">
    <source>
        <dbReference type="Proteomes" id="UP000696485"/>
    </source>
</evidence>
<proteinExistence type="inferred from homology"/>
<evidence type="ECO:0000256" key="4">
    <source>
        <dbReference type="SAM" id="Coils"/>
    </source>
</evidence>
<keyword evidence="4" id="KW-0175">Coiled coil</keyword>
<feature type="domain" description="Stealth protein CR4 conserved region 4" evidence="9">
    <location>
        <begin position="1009"/>
        <end position="1050"/>
    </location>
</feature>
<keyword evidence="5" id="KW-0472">Membrane</keyword>
<dbReference type="SUPFAM" id="SSF144000">
    <property type="entry name" value="Oxysterol-binding protein-like"/>
    <property type="match status" value="1"/>
</dbReference>
<dbReference type="Gene3D" id="3.30.70.3490">
    <property type="match status" value="1"/>
</dbReference>
<dbReference type="Gene3D" id="1.10.287.2720">
    <property type="match status" value="1"/>
</dbReference>
<dbReference type="PANTHER" id="PTHR24045:SF0">
    <property type="entry name" value="N-ACETYLGLUCOSAMINE-1-PHOSPHOTRANSFERASE SUBUNITS ALPHA_BETA"/>
    <property type="match status" value="1"/>
</dbReference>
<keyword evidence="5" id="KW-0812">Transmembrane</keyword>
<dbReference type="Pfam" id="PF01237">
    <property type="entry name" value="Oxysterol_BP"/>
    <property type="match status" value="1"/>
</dbReference>
<dbReference type="InterPro" id="IPR021520">
    <property type="entry name" value="Stealth_CR2"/>
</dbReference>
<dbReference type="GO" id="GO:0046835">
    <property type="term" value="P:carbohydrate phosphorylation"/>
    <property type="evidence" value="ECO:0007669"/>
    <property type="project" value="TreeGrafter"/>
</dbReference>
<evidence type="ECO:0000256" key="5">
    <source>
        <dbReference type="SAM" id="Phobius"/>
    </source>
</evidence>
<feature type="transmembrane region" description="Helical" evidence="5">
    <location>
        <begin position="397"/>
        <end position="420"/>
    </location>
</feature>
<gene>
    <name evidence="10" type="primary">KES1</name>
    <name evidence="10" type="ORF">BG006_008617</name>
</gene>
<keyword evidence="5" id="KW-1133">Transmembrane helix</keyword>
<dbReference type="GO" id="GO:0008289">
    <property type="term" value="F:lipid binding"/>
    <property type="evidence" value="ECO:0007669"/>
    <property type="project" value="InterPro"/>
</dbReference>
<comment type="similarity">
    <text evidence="2">Belongs to the OSBP family.</text>
</comment>
<dbReference type="InterPro" id="IPR000648">
    <property type="entry name" value="Oxysterol-bd"/>
</dbReference>
<dbReference type="InterPro" id="IPR031358">
    <property type="entry name" value="Stealth_CR1"/>
</dbReference>
<evidence type="ECO:0000256" key="1">
    <source>
        <dbReference type="ARBA" id="ARBA00007583"/>
    </source>
</evidence>
<dbReference type="AlphaFoldDB" id="A0A9P5SJT0"/>
<dbReference type="Pfam" id="PF17101">
    <property type="entry name" value="Stealth_CR1"/>
    <property type="match status" value="1"/>
</dbReference>
<dbReference type="Pfam" id="PF17103">
    <property type="entry name" value="Stealth_CR4"/>
    <property type="match status" value="1"/>
</dbReference>
<comment type="similarity">
    <text evidence="1">Belongs to the stealth family.</text>
</comment>
<evidence type="ECO:0000313" key="10">
    <source>
        <dbReference type="EMBL" id="KAF9328154.1"/>
    </source>
</evidence>
<protein>
    <submittedName>
        <fullName evidence="10">Oxysterol binding protein</fullName>
    </submittedName>
</protein>
<dbReference type="InterPro" id="IPR037239">
    <property type="entry name" value="OSBP_sf"/>
</dbReference>
<dbReference type="GO" id="GO:0003976">
    <property type="term" value="F:UDP-N-acetylglucosamine-lysosomal-enzyme N-acetylglucosaminephosphotransferase activity"/>
    <property type="evidence" value="ECO:0007669"/>
    <property type="project" value="TreeGrafter"/>
</dbReference>
<organism evidence="10 11">
    <name type="scientific">Podila minutissima</name>
    <dbReference type="NCBI Taxonomy" id="64525"/>
    <lineage>
        <taxon>Eukaryota</taxon>
        <taxon>Fungi</taxon>
        <taxon>Fungi incertae sedis</taxon>
        <taxon>Mucoromycota</taxon>
        <taxon>Mortierellomycotina</taxon>
        <taxon>Mortierellomycetes</taxon>
        <taxon>Mortierellales</taxon>
        <taxon>Mortierellaceae</taxon>
        <taxon>Podila</taxon>
    </lineage>
</organism>
<evidence type="ECO:0000259" key="9">
    <source>
        <dbReference type="Pfam" id="PF17103"/>
    </source>
</evidence>
<evidence type="ECO:0000259" key="7">
    <source>
        <dbReference type="Pfam" id="PF17101"/>
    </source>
</evidence>
<feature type="domain" description="Stealth protein CR2 conserved region 2" evidence="6">
    <location>
        <begin position="547"/>
        <end position="663"/>
    </location>
</feature>
<evidence type="ECO:0000259" key="8">
    <source>
        <dbReference type="Pfam" id="PF17102"/>
    </source>
</evidence>
<dbReference type="InterPro" id="IPR031357">
    <property type="entry name" value="Stealth_CR3"/>
</dbReference>
<comment type="caution">
    <text evidence="10">The sequence shown here is derived from an EMBL/GenBank/DDBJ whole genome shotgun (WGS) entry which is preliminary data.</text>
</comment>
<dbReference type="EMBL" id="JAAAUY010000592">
    <property type="protein sequence ID" value="KAF9328154.1"/>
    <property type="molecule type" value="Genomic_DNA"/>
</dbReference>
<feature type="coiled-coil region" evidence="4">
    <location>
        <begin position="271"/>
        <end position="298"/>
    </location>
</feature>
<dbReference type="PANTHER" id="PTHR24045">
    <property type="match status" value="1"/>
</dbReference>
<keyword evidence="11" id="KW-1185">Reference proteome</keyword>
<keyword evidence="3" id="KW-0808">Transferase</keyword>
<reference evidence="10" key="1">
    <citation type="journal article" date="2020" name="Fungal Divers.">
        <title>Resolving the Mortierellaceae phylogeny through synthesis of multi-gene phylogenetics and phylogenomics.</title>
        <authorList>
            <person name="Vandepol N."/>
            <person name="Liber J."/>
            <person name="Desiro A."/>
            <person name="Na H."/>
            <person name="Kennedy M."/>
            <person name="Barry K."/>
            <person name="Grigoriev I.V."/>
            <person name="Miller A.N."/>
            <person name="O'Donnell K."/>
            <person name="Stajich J.E."/>
            <person name="Bonito G."/>
        </authorList>
    </citation>
    <scope>NUCLEOTIDE SEQUENCE</scope>
    <source>
        <strain evidence="10">NVP1</strain>
    </source>
</reference>
<sequence length="1051" mass="119279">MVVQYWGDHPELFASISKGETPEDRLLSATRWFISTLYGSYSSRSTTAGMERKPYNPILGEQYFAQWTGNDEIGTTVLKAEQVSHHPPIMGFHLENKRAGVILEGHCGQKSRFALPAGIDVLQTGHAILTLPQFNETYLVTLPTLNIHGLITRKPAVELSGTTYIVSSVGQMATIKYSTRGYFSGEKNSFKAELMPLEGGDAFYTAQGVWSKVSTYTSANNPKKTFLFFDSENDKGIAPEIKPTKEMGPLESHKLWAKVTHAINTKDYAMASKEKTQIEEAQRVLARTRKEKGETQADALKVFVLVDKDSDATGRAFAALKERLIEAVGTKGLKEDENKPRWRSTAQGVDKDIMTLPTTNPRRHAYKPIVNQPALASSSAATSLATLAIVKSAIRRNIYFIVFTIFVFVITLYICLTFSYKAPPKIPHYIPLLPLERRPVQPPLRRPYSKTPAWIGSWLSDRKLNQRDAQQLAKSLRFDLVYTWVNGSDPSLARMKKKYQDLSPMFNPPPANQSATITIKGRMDWPMKDNRKNKGRGPKVDPEAINRYRDMNELQYSVRSVAENASPGLFHRIHILTTSVPDEFDERRTIGQVPAWLDQRLGQETIRLVEHKNIYDNLSVLPSFNSLSIESQMHHIPELSEIFMYLNDDVFFGTQVRSTDLWTPLYGFVFHMDPATILAPEIPAKPEYPTAVGEWENLLYTNYLLSKQFGSRHRVYLHHIPHILSSPILNEIQQIWPEEFAETSSHRFRGENDAKEIQVSFMLAHYVMERQRETQLASYWAYRLDTNQDGALSWTEREQLINKIDRYHQRVESRKKSSAVSPHILSVYNSFLDGHKELLEQVDLPLSGSTTYELSGLDGYPFGARFANTSRSANELFKRPFRLSHNNRTCIFDIDFCLGVEFRNRTAVTMSASTGKGSVFERIAFKEFHCGDCLLTILRENDDNVSGAEETSGLLGAILPLDRASDAFSKVITDMTRYNYVIGESETAFLQLKSLVPAQAQLKQLLADRARKLFFCINDNVENSPLIVRKVKDEFSKFLQARFPVASPWEV</sequence>